<feature type="compositionally biased region" description="Pro residues" evidence="16">
    <location>
        <begin position="9"/>
        <end position="23"/>
    </location>
</feature>
<feature type="region of interest" description="Disordered" evidence="16">
    <location>
        <begin position="139"/>
        <end position="181"/>
    </location>
</feature>
<dbReference type="GO" id="GO:0005739">
    <property type="term" value="C:mitochondrion"/>
    <property type="evidence" value="ECO:0007669"/>
    <property type="project" value="UniProtKB-SubCell"/>
</dbReference>
<feature type="compositionally biased region" description="Polar residues" evidence="16">
    <location>
        <begin position="140"/>
        <end position="159"/>
    </location>
</feature>
<feature type="repeat" description="ANK" evidence="14">
    <location>
        <begin position="738"/>
        <end position="770"/>
    </location>
</feature>
<dbReference type="Proteomes" id="UP000005225">
    <property type="component" value="Unassembled WGS sequence"/>
</dbReference>
<evidence type="ECO:0000256" key="15">
    <source>
        <dbReference type="SAM" id="Coils"/>
    </source>
</evidence>
<dbReference type="GeneTree" id="ENSGT00940000161012"/>
<evidence type="ECO:0000256" key="4">
    <source>
        <dbReference type="ARBA" id="ARBA00022490"/>
    </source>
</evidence>
<dbReference type="FunFam" id="1.25.40.20:FF:000017">
    <property type="entry name" value="KN motif and ankyrin repeat domain-containing protein 1"/>
    <property type="match status" value="1"/>
</dbReference>
<dbReference type="SUPFAM" id="SSF48403">
    <property type="entry name" value="Ankyrin repeat"/>
    <property type="match status" value="1"/>
</dbReference>
<accession>H0XXD8</accession>
<keyword evidence="18" id="KW-1185">Reference proteome</keyword>
<evidence type="ECO:0000256" key="12">
    <source>
        <dbReference type="ARBA" id="ARBA00023163"/>
    </source>
</evidence>
<comment type="subcellular location">
    <subcellularLocation>
        <location evidence="2">Cytoplasm</location>
    </subcellularLocation>
    <subcellularLocation>
        <location evidence="1">Mitochondrion</location>
    </subcellularLocation>
</comment>
<evidence type="ECO:0000256" key="9">
    <source>
        <dbReference type="ARBA" id="ARBA00023043"/>
    </source>
</evidence>
<keyword evidence="6" id="KW-0053">Apoptosis</keyword>
<dbReference type="GO" id="GO:0072073">
    <property type="term" value="P:kidney epithelium development"/>
    <property type="evidence" value="ECO:0007669"/>
    <property type="project" value="Ensembl"/>
</dbReference>
<keyword evidence="3" id="KW-0488">Methylation</keyword>
<feature type="compositionally biased region" description="Polar residues" evidence="16">
    <location>
        <begin position="170"/>
        <end position="179"/>
    </location>
</feature>
<dbReference type="GO" id="GO:0070563">
    <property type="term" value="P:negative regulation of vitamin D receptor signaling pathway"/>
    <property type="evidence" value="ECO:0007669"/>
    <property type="project" value="Ensembl"/>
</dbReference>
<keyword evidence="5" id="KW-0597">Phosphoprotein</keyword>
<dbReference type="EMBL" id="AAQR03140681">
    <property type="status" value="NOT_ANNOTATED_CDS"/>
    <property type="molecule type" value="Genomic_DNA"/>
</dbReference>
<dbReference type="EMBL" id="AAQR03140679">
    <property type="status" value="NOT_ANNOTATED_CDS"/>
    <property type="molecule type" value="Genomic_DNA"/>
</dbReference>
<evidence type="ECO:0000256" key="8">
    <source>
        <dbReference type="ARBA" id="ARBA00023015"/>
    </source>
</evidence>
<dbReference type="GO" id="GO:0090521">
    <property type="term" value="P:podocyte cell migration"/>
    <property type="evidence" value="ECO:0007669"/>
    <property type="project" value="Ensembl"/>
</dbReference>
<dbReference type="GO" id="GO:0008285">
    <property type="term" value="P:negative regulation of cell population proliferation"/>
    <property type="evidence" value="ECO:0007669"/>
    <property type="project" value="Ensembl"/>
</dbReference>
<dbReference type="GO" id="GO:0033147">
    <property type="term" value="P:negative regulation of intracellular estrogen receptor signaling pathway"/>
    <property type="evidence" value="ECO:0007669"/>
    <property type="project" value="Ensembl"/>
</dbReference>
<dbReference type="Pfam" id="PF12075">
    <property type="entry name" value="KN_motif"/>
    <property type="match status" value="1"/>
</dbReference>
<dbReference type="STRING" id="30611.ENSOGAP00000020781"/>
<dbReference type="InterPro" id="IPR002110">
    <property type="entry name" value="Ankyrin_rpt"/>
</dbReference>
<keyword evidence="8" id="KW-0805">Transcription regulation</keyword>
<evidence type="ECO:0000256" key="2">
    <source>
        <dbReference type="ARBA" id="ARBA00004496"/>
    </source>
</evidence>
<evidence type="ECO:0000313" key="17">
    <source>
        <dbReference type="Ensembl" id="ENSOGAP00000020781.1"/>
    </source>
</evidence>
<feature type="region of interest" description="Disordered" evidence="16">
    <location>
        <begin position="1"/>
        <end position="30"/>
    </location>
</feature>
<dbReference type="PROSITE" id="PS50297">
    <property type="entry name" value="ANK_REP_REGION"/>
    <property type="match status" value="2"/>
</dbReference>
<keyword evidence="7" id="KW-0677">Repeat</keyword>
<dbReference type="FunCoup" id="H0XXD8">
    <property type="interactions" value="1532"/>
</dbReference>
<dbReference type="PANTHER" id="PTHR24168">
    <property type="entry name" value="KN MOTIF AND ANKYRIN REPEAT DOMAIN-CONTAINING"/>
    <property type="match status" value="1"/>
</dbReference>
<evidence type="ECO:0000256" key="11">
    <source>
        <dbReference type="ARBA" id="ARBA00023128"/>
    </source>
</evidence>
<dbReference type="EMBL" id="AAQR03140682">
    <property type="status" value="NOT_ANNOTATED_CDS"/>
    <property type="molecule type" value="Genomic_DNA"/>
</dbReference>
<reference evidence="17" key="2">
    <citation type="submission" date="2025-08" db="UniProtKB">
        <authorList>
            <consortium name="Ensembl"/>
        </authorList>
    </citation>
    <scope>IDENTIFICATION</scope>
</reference>
<evidence type="ECO:0000256" key="6">
    <source>
        <dbReference type="ARBA" id="ARBA00022703"/>
    </source>
</evidence>
<reference evidence="18" key="1">
    <citation type="submission" date="2011-03" db="EMBL/GenBank/DDBJ databases">
        <title>Version 3 of the genome sequence of Otolemur garnettii (Bushbaby).</title>
        <authorList>
            <consortium name="The Broad Institute Genome Sequencing Platform"/>
            <person name="Di Palma F."/>
            <person name="Johnson J."/>
            <person name="Lander E.S."/>
            <person name="Lindblad-Toh K."/>
            <person name="Jaffe D.B."/>
            <person name="Gnerre S."/>
            <person name="MacCallum I."/>
            <person name="Przybylski D."/>
            <person name="Ribeiro F.J."/>
            <person name="Burton J.N."/>
            <person name="Walker B.J."/>
            <person name="Sharpe T."/>
            <person name="Hall G."/>
        </authorList>
    </citation>
    <scope>NUCLEOTIDE SEQUENCE [LARGE SCALE GENOMIC DNA]</scope>
</reference>
<dbReference type="Pfam" id="PF12796">
    <property type="entry name" value="Ank_2"/>
    <property type="match status" value="1"/>
</dbReference>
<evidence type="ECO:0000256" key="3">
    <source>
        <dbReference type="ARBA" id="ARBA00022481"/>
    </source>
</evidence>
<evidence type="ECO:0000256" key="1">
    <source>
        <dbReference type="ARBA" id="ARBA00004173"/>
    </source>
</evidence>
<sequence>MAQVLHVPAPFPGTPGPASPPSFPAKEPDPPYSVETPYGYRIDLDFLKYVDDIEKGHTLRRVAVQRRPRLGSLPRGPGSWWTSTESLCSNASGDSRHSAYSYCGRGFYPQYGALEARVGFNPRVERTLLDARRRLEDQAATPTGLGSLTPSAAGSTSSLVGVGLPPPTPRSSGLSTPVTPSAGHLAHVREQMAGALRKLRQLEEQVKLIPVLQVKLSVLQEEKRQLTVQLKSQKFLGYSTGTRGRSELCLDLPEPPEDPVALETRSVGTWVREQDLGLPDGEAALAAKVAVLETQLKKALQELQAAQAHQANPQPQAWPLPDCPVRVDTVRVVEGPREVEVVASTAAGAPAQRAQSLEPYGAGLRALATSSRAESPPVFCSHEVVETMCPVPTVSNSNFHAVKKISISERSCSGPAGVLQTPAESPLPPLGTTAASLAQPEKDAGYTHDTAFRESSQQAASVEPEEAGGIGGPQAVIQSIMKRKEEPTDPAANRRSLLFVGVNGRYLTLALWLHTLRNNLCNKSLHSRLLKSPSKAYPYPLSLGHLFPPAWALSLPAHSDYCPFSLGGLHVPQSELANKHFLLLGIWMELSPDLISACLTLEKYLDNPNALTERELKVAYTTVLQEWLRLACRSDAHPELVRRHLVTFRAMSAQLLDYVVNIADSNGNTALHYSVSHANFPVVQQLLNSGVCQVNKQNRAGYNPIMLTALATLKTQDDIETVLQLFRLGNVNAKASQAGQTALMLAVSHGRVDVVKALLACEADVNVQDDDGSTALMCACEHGHKEIVGLLLAVPNCDISLTDHDGSTALMVALDAGQSEIASMLYSHMNIKCSFAPMSDDESPASSSAEE</sequence>
<keyword evidence="12" id="KW-0804">Transcription</keyword>
<dbReference type="InterPro" id="IPR036770">
    <property type="entry name" value="Ankyrin_rpt-contain_sf"/>
</dbReference>
<dbReference type="InterPro" id="IPR021939">
    <property type="entry name" value="KN_motif"/>
</dbReference>
<dbReference type="GO" id="GO:0000122">
    <property type="term" value="P:negative regulation of transcription by RNA polymerase II"/>
    <property type="evidence" value="ECO:0007669"/>
    <property type="project" value="Ensembl"/>
</dbReference>
<dbReference type="HOGENOM" id="CLU_004269_2_0_1"/>
<dbReference type="GO" id="GO:0006915">
    <property type="term" value="P:apoptotic process"/>
    <property type="evidence" value="ECO:0007669"/>
    <property type="project" value="UniProtKB-KW"/>
</dbReference>
<feature type="coiled-coil region" evidence="15">
    <location>
        <begin position="282"/>
        <end position="309"/>
    </location>
</feature>
<organism evidence="17 18">
    <name type="scientific">Otolemur garnettii</name>
    <name type="common">Small-eared galago</name>
    <name type="synonym">Garnett's greater bushbaby</name>
    <dbReference type="NCBI Taxonomy" id="30611"/>
    <lineage>
        <taxon>Eukaryota</taxon>
        <taxon>Metazoa</taxon>
        <taxon>Chordata</taxon>
        <taxon>Craniata</taxon>
        <taxon>Vertebrata</taxon>
        <taxon>Euteleostomi</taxon>
        <taxon>Mammalia</taxon>
        <taxon>Eutheria</taxon>
        <taxon>Euarchontoglires</taxon>
        <taxon>Primates</taxon>
        <taxon>Strepsirrhini</taxon>
        <taxon>Lorisiformes</taxon>
        <taxon>Galagidae</taxon>
        <taxon>Otolemur</taxon>
    </lineage>
</organism>
<keyword evidence="11" id="KW-0496">Mitochondrion</keyword>
<name>H0XXD8_OTOGA</name>
<evidence type="ECO:0000256" key="14">
    <source>
        <dbReference type="PROSITE-ProRule" id="PRU00023"/>
    </source>
</evidence>
<dbReference type="GO" id="GO:0035023">
    <property type="term" value="P:regulation of Rho protein signal transduction"/>
    <property type="evidence" value="ECO:0007669"/>
    <property type="project" value="Ensembl"/>
</dbReference>
<evidence type="ECO:0000256" key="10">
    <source>
        <dbReference type="ARBA" id="ARBA00023054"/>
    </source>
</evidence>
<proteinExistence type="predicted"/>
<dbReference type="InParanoid" id="H0XXD8"/>
<dbReference type="EMBL" id="AAQR03140683">
    <property type="status" value="NOT_ANNOTATED_CDS"/>
    <property type="molecule type" value="Genomic_DNA"/>
</dbReference>
<dbReference type="GO" id="GO:0043069">
    <property type="term" value="P:negative regulation of programmed cell death"/>
    <property type="evidence" value="ECO:0007669"/>
    <property type="project" value="Ensembl"/>
</dbReference>
<dbReference type="InterPro" id="IPR047184">
    <property type="entry name" value="KANK1-4"/>
</dbReference>
<dbReference type="eggNOG" id="KOG0514">
    <property type="taxonomic scope" value="Eukaryota"/>
</dbReference>
<dbReference type="GO" id="GO:0030837">
    <property type="term" value="P:negative regulation of actin filament polymerization"/>
    <property type="evidence" value="ECO:0007669"/>
    <property type="project" value="InterPro"/>
</dbReference>
<keyword evidence="10 15" id="KW-0175">Coiled coil</keyword>
<evidence type="ECO:0000256" key="5">
    <source>
        <dbReference type="ARBA" id="ARBA00022553"/>
    </source>
</evidence>
<evidence type="ECO:0000256" key="13">
    <source>
        <dbReference type="ARBA" id="ARBA00040277"/>
    </source>
</evidence>
<keyword evidence="9 14" id="KW-0040">ANK repeat</keyword>
<dbReference type="EMBL" id="AAQR03140684">
    <property type="status" value="NOT_ANNOTATED_CDS"/>
    <property type="molecule type" value="Genomic_DNA"/>
</dbReference>
<feature type="repeat" description="ANK" evidence="14">
    <location>
        <begin position="666"/>
        <end position="691"/>
    </location>
</feature>
<dbReference type="SMART" id="SM00248">
    <property type="entry name" value="ANK"/>
    <property type="match status" value="5"/>
</dbReference>
<dbReference type="Ensembl" id="ENSOGAT00000033354.1">
    <property type="protein sequence ID" value="ENSOGAP00000020781.1"/>
    <property type="gene ID" value="ENSOGAG00000030724.1"/>
</dbReference>
<dbReference type="PANTHER" id="PTHR24168:SF0">
    <property type="entry name" value="KN MOTIF AND ANKYRIN REPEAT DOMAIN-CONTAINING PROTEIN 2"/>
    <property type="match status" value="1"/>
</dbReference>
<dbReference type="OMA" id="DTVVQKC"/>
<dbReference type="Gene3D" id="1.25.40.20">
    <property type="entry name" value="Ankyrin repeat-containing domain"/>
    <property type="match status" value="1"/>
</dbReference>
<reference evidence="17" key="3">
    <citation type="submission" date="2025-09" db="UniProtKB">
        <authorList>
            <consortium name="Ensembl"/>
        </authorList>
    </citation>
    <scope>IDENTIFICATION</scope>
</reference>
<evidence type="ECO:0000313" key="18">
    <source>
        <dbReference type="Proteomes" id="UP000005225"/>
    </source>
</evidence>
<dbReference type="GO" id="GO:2000134">
    <property type="term" value="P:negative regulation of G1/S transition of mitotic cell cycle"/>
    <property type="evidence" value="ECO:0007669"/>
    <property type="project" value="Ensembl"/>
</dbReference>
<protein>
    <recommendedName>
        <fullName evidence="13">KN motif and ankyrin repeat domain-containing protein 2</fullName>
    </recommendedName>
</protein>
<keyword evidence="4" id="KW-0963">Cytoplasm</keyword>
<evidence type="ECO:0000256" key="16">
    <source>
        <dbReference type="SAM" id="MobiDB-lite"/>
    </source>
</evidence>
<dbReference type="EMBL" id="AAQR03140680">
    <property type="status" value="NOT_ANNOTATED_CDS"/>
    <property type="molecule type" value="Genomic_DNA"/>
</dbReference>
<dbReference type="AlphaFoldDB" id="H0XXD8"/>
<dbReference type="Pfam" id="PF00023">
    <property type="entry name" value="Ank"/>
    <property type="match status" value="1"/>
</dbReference>
<evidence type="ECO:0000256" key="7">
    <source>
        <dbReference type="ARBA" id="ARBA00022737"/>
    </source>
</evidence>
<dbReference type="PROSITE" id="PS50088">
    <property type="entry name" value="ANK_REPEAT"/>
    <property type="match status" value="2"/>
</dbReference>